<evidence type="ECO:0000313" key="1">
    <source>
        <dbReference type="EMBL" id="THD04525.1"/>
    </source>
</evidence>
<dbReference type="EMBL" id="MWIO01000075">
    <property type="protein sequence ID" value="THD04525.1"/>
    <property type="molecule type" value="Genomic_DNA"/>
</dbReference>
<proteinExistence type="predicted"/>
<evidence type="ECO:0000313" key="2">
    <source>
        <dbReference type="Proteomes" id="UP000306317"/>
    </source>
</evidence>
<dbReference type="AlphaFoldDB" id="A0A4S3K8E3"/>
<accession>A0A4S3K8E3</accession>
<sequence>MDIQIKGRATHKAIAYALVLLMLWLGGVAHAGTVTYVYTDAQGTPLAEADASGNITATFD</sequence>
<dbReference type="Proteomes" id="UP000306317">
    <property type="component" value="Unassembled WGS sequence"/>
</dbReference>
<name>A0A4S3K8E3_9GAMM</name>
<comment type="caution">
    <text evidence="1">The sequence shown here is derived from an EMBL/GenBank/DDBJ whole genome shotgun (WGS) entry which is preliminary data.</text>
</comment>
<reference evidence="1 2" key="1">
    <citation type="submission" date="2017-02" db="EMBL/GenBank/DDBJ databases">
        <title>Whole genome sequencing of Rhodanobacter lindaniclasticus DSM 17932.</title>
        <authorList>
            <person name="Kumar S."/>
            <person name="Patil P."/>
            <person name="Patil P.B."/>
        </authorList>
    </citation>
    <scope>NUCLEOTIDE SEQUENCE [LARGE SCALE GENOMIC DNA]</scope>
    <source>
        <strain evidence="1 2">DSM 17932</strain>
    </source>
</reference>
<organism evidence="1 2">
    <name type="scientific">Rhodanobacter lindaniclasticus</name>
    <dbReference type="NCBI Taxonomy" id="75310"/>
    <lineage>
        <taxon>Bacteria</taxon>
        <taxon>Pseudomonadati</taxon>
        <taxon>Pseudomonadota</taxon>
        <taxon>Gammaproteobacteria</taxon>
        <taxon>Lysobacterales</taxon>
        <taxon>Rhodanobacteraceae</taxon>
        <taxon>Rhodanobacter</taxon>
    </lineage>
</organism>
<keyword evidence="2" id="KW-1185">Reference proteome</keyword>
<feature type="non-terminal residue" evidence="1">
    <location>
        <position position="60"/>
    </location>
</feature>
<gene>
    <name evidence="1" type="ORF">B1991_17375</name>
</gene>
<protein>
    <submittedName>
        <fullName evidence="1">Uncharacterized protein</fullName>
    </submittedName>
</protein>